<feature type="chain" id="PRO_5045638905" description="Glucose-methanol-choline oxidoreductase N-terminal domain-containing protein" evidence="3">
    <location>
        <begin position="22"/>
        <end position="576"/>
    </location>
</feature>
<evidence type="ECO:0000313" key="7">
    <source>
        <dbReference type="Proteomes" id="UP001446871"/>
    </source>
</evidence>
<feature type="domain" description="Glucose-methanol-choline oxidoreductase N-terminal" evidence="5">
    <location>
        <begin position="290"/>
        <end position="304"/>
    </location>
</feature>
<evidence type="ECO:0000313" key="6">
    <source>
        <dbReference type="EMBL" id="KAK8064125.1"/>
    </source>
</evidence>
<dbReference type="InterPro" id="IPR000172">
    <property type="entry name" value="GMC_OxRdtase_N"/>
</dbReference>
<dbReference type="Gene3D" id="3.30.560.10">
    <property type="entry name" value="Glucose Oxidase, domain 3"/>
    <property type="match status" value="1"/>
</dbReference>
<keyword evidence="2" id="KW-0274">FAD</keyword>
<dbReference type="Gene3D" id="3.50.50.60">
    <property type="entry name" value="FAD/NAD(P)-binding domain"/>
    <property type="match status" value="1"/>
</dbReference>
<dbReference type="Pfam" id="PF00732">
    <property type="entry name" value="GMC_oxred_N"/>
    <property type="match status" value="1"/>
</dbReference>
<dbReference type="InterPro" id="IPR036188">
    <property type="entry name" value="FAD/NAD-bd_sf"/>
</dbReference>
<dbReference type="InterPro" id="IPR012132">
    <property type="entry name" value="GMC_OxRdtase"/>
</dbReference>
<comment type="caution">
    <text evidence="6">The sequence shown here is derived from an EMBL/GenBank/DDBJ whole genome shotgun (WGS) entry which is preliminary data.</text>
</comment>
<dbReference type="PROSITE" id="PS00624">
    <property type="entry name" value="GMC_OXRED_2"/>
    <property type="match status" value="1"/>
</dbReference>
<feature type="signal peptide" evidence="3">
    <location>
        <begin position="1"/>
        <end position="21"/>
    </location>
</feature>
<name>A0ABR1UYW0_9PEZI</name>
<evidence type="ECO:0000259" key="4">
    <source>
        <dbReference type="PROSITE" id="PS00623"/>
    </source>
</evidence>
<dbReference type="PIRSF" id="PIRSF000137">
    <property type="entry name" value="Alcohol_oxidase"/>
    <property type="match status" value="1"/>
</dbReference>
<feature type="domain" description="Glucose-methanol-choline oxidoreductase N-terminal" evidence="4">
    <location>
        <begin position="106"/>
        <end position="129"/>
    </location>
</feature>
<gene>
    <name evidence="6" type="ORF">PG996_008777</name>
</gene>
<dbReference type="PANTHER" id="PTHR11552:SF111">
    <property type="entry name" value="GLUCOSE-METHANOL-CHOLINE OXIDOREDUCTASE N-TERMINAL DOMAIN-CONTAINING PROTEIN"/>
    <property type="match status" value="1"/>
</dbReference>
<evidence type="ECO:0000256" key="3">
    <source>
        <dbReference type="SAM" id="SignalP"/>
    </source>
</evidence>
<keyword evidence="2" id="KW-0285">Flavoprotein</keyword>
<evidence type="ECO:0000259" key="5">
    <source>
        <dbReference type="PROSITE" id="PS00624"/>
    </source>
</evidence>
<dbReference type="SUPFAM" id="SSF51905">
    <property type="entry name" value="FAD/NAD(P)-binding domain"/>
    <property type="match status" value="1"/>
</dbReference>
<accession>A0ABR1UYW0</accession>
<reference evidence="6 7" key="1">
    <citation type="submission" date="2023-01" db="EMBL/GenBank/DDBJ databases">
        <title>Analysis of 21 Apiospora genomes using comparative genomics revels a genus with tremendous synthesis potential of carbohydrate active enzymes and secondary metabolites.</title>
        <authorList>
            <person name="Sorensen T."/>
        </authorList>
    </citation>
    <scope>NUCLEOTIDE SEQUENCE [LARGE SCALE GENOMIC DNA]</scope>
    <source>
        <strain evidence="6 7">CBS 83171</strain>
    </source>
</reference>
<dbReference type="InterPro" id="IPR007867">
    <property type="entry name" value="GMC_OxRtase_C"/>
</dbReference>
<dbReference type="Proteomes" id="UP001446871">
    <property type="component" value="Unassembled WGS sequence"/>
</dbReference>
<keyword evidence="7" id="KW-1185">Reference proteome</keyword>
<evidence type="ECO:0000256" key="1">
    <source>
        <dbReference type="ARBA" id="ARBA00010790"/>
    </source>
</evidence>
<dbReference type="PANTHER" id="PTHR11552">
    <property type="entry name" value="GLUCOSE-METHANOL-CHOLINE GMC OXIDOREDUCTASE"/>
    <property type="match status" value="1"/>
</dbReference>
<evidence type="ECO:0000256" key="2">
    <source>
        <dbReference type="RuleBase" id="RU003968"/>
    </source>
</evidence>
<sequence>MFSLRSAILLALAATLERAAAVPAKPNSTKVDYVIVGGGPAGLVLAEELTRNPRVKVVLLEAGPDSSLDDKVNTPALFYETGQYVWNFASTPDPALAGRAPDLVQGRALGGGSAVNGMGYSRGASSVFDEWARLTGNPGLAWKSMLEAFRATTHFQTDTHPADQVAVNQSSFGSGPLEITSQRFQLALDRPFVDAFTSSFHVPEIDFVSGYGIGVTEQTDAIRASNRTRSYAWNTFGWLAATRANFEVRHDAWATKIGFQGKTAESVTYNDTLTNTLHTIKAREVVVAAGAICSPQLLMLSGVGPAQHLKQMGIPVVHDSPEVGRNLMDHHNAVLAFDTVPDQGTVWQFTQNQTGAQQARDQYAANGDGLLGAVNGNVFGAVRLPDSVFEGHGSYHTGLPSDRPHVIYAYTTFPVRPEYADRSAVFPYVALVQPEARGRVMLATGDYRDAPVIDAAYWGTSGDKAAMLYAYKQYRAFLGQQSLHALLPTELLPGANVTSDDDVWAVVQQTSSSFHHAVGTVAMGSVLDANWRVRGVHGLRVIGSPAMPNITTCHTMATSYAMGYRAAQDIKAQDRV</sequence>
<comment type="similarity">
    <text evidence="1 2">Belongs to the GMC oxidoreductase family.</text>
</comment>
<keyword evidence="3" id="KW-0732">Signal</keyword>
<protein>
    <recommendedName>
        <fullName evidence="4 5">Glucose-methanol-choline oxidoreductase N-terminal domain-containing protein</fullName>
    </recommendedName>
</protein>
<dbReference type="Pfam" id="PF05199">
    <property type="entry name" value="GMC_oxred_C"/>
    <property type="match status" value="1"/>
</dbReference>
<organism evidence="6 7">
    <name type="scientific">Apiospora saccharicola</name>
    <dbReference type="NCBI Taxonomy" id="335842"/>
    <lineage>
        <taxon>Eukaryota</taxon>
        <taxon>Fungi</taxon>
        <taxon>Dikarya</taxon>
        <taxon>Ascomycota</taxon>
        <taxon>Pezizomycotina</taxon>
        <taxon>Sordariomycetes</taxon>
        <taxon>Xylariomycetidae</taxon>
        <taxon>Amphisphaeriales</taxon>
        <taxon>Apiosporaceae</taxon>
        <taxon>Apiospora</taxon>
    </lineage>
</organism>
<proteinExistence type="inferred from homology"/>
<dbReference type="PROSITE" id="PS00623">
    <property type="entry name" value="GMC_OXRED_1"/>
    <property type="match status" value="1"/>
</dbReference>
<dbReference type="SUPFAM" id="SSF54373">
    <property type="entry name" value="FAD-linked reductases, C-terminal domain"/>
    <property type="match status" value="1"/>
</dbReference>
<dbReference type="EMBL" id="JAQQWM010000005">
    <property type="protein sequence ID" value="KAK8064125.1"/>
    <property type="molecule type" value="Genomic_DNA"/>
</dbReference>